<evidence type="ECO:0000313" key="2">
    <source>
        <dbReference type="Proteomes" id="UP000679722"/>
    </source>
</evidence>
<sequence>MNTKTNRLEHLENLLENLEKVSLDDISQIPSSQQHILVEKIESLQDELKVLMMNHSGITH</sequence>
<keyword evidence="2" id="KW-1185">Reference proteome</keyword>
<reference evidence="2" key="1">
    <citation type="submission" date="2023-07" db="EMBL/GenBank/DDBJ databases">
        <title>Marinomonas vulgaris A79, complete genome.</title>
        <authorList>
            <person name="Ying J.-J."/>
        </authorList>
    </citation>
    <scope>NUCLEOTIDE SEQUENCE [LARGE SCALE GENOMIC DNA]</scope>
    <source>
        <strain evidence="2">A79</strain>
    </source>
</reference>
<accession>A0ABS5HB10</accession>
<gene>
    <name evidence="1" type="ORF">J9B83_07750</name>
</gene>
<name>A0ABS5HB10_9GAMM</name>
<proteinExistence type="predicted"/>
<dbReference type="RefSeq" id="WP_211536182.1">
    <property type="nucleotide sequence ID" value="NZ_JAGSSV010000007.1"/>
</dbReference>
<organism evidence="1 2">
    <name type="scientific">Marinomonas vulgaris</name>
    <dbReference type="NCBI Taxonomy" id="2823372"/>
    <lineage>
        <taxon>Bacteria</taxon>
        <taxon>Pseudomonadati</taxon>
        <taxon>Pseudomonadota</taxon>
        <taxon>Gammaproteobacteria</taxon>
        <taxon>Oceanospirillales</taxon>
        <taxon>Oceanospirillaceae</taxon>
        <taxon>Marinomonas</taxon>
    </lineage>
</organism>
<evidence type="ECO:0000313" key="1">
    <source>
        <dbReference type="EMBL" id="MBR7888837.1"/>
    </source>
</evidence>
<comment type="caution">
    <text evidence="1">The sequence shown here is derived from an EMBL/GenBank/DDBJ whole genome shotgun (WGS) entry which is preliminary data.</text>
</comment>
<protein>
    <submittedName>
        <fullName evidence="1">Uncharacterized protein</fullName>
    </submittedName>
</protein>
<dbReference type="Proteomes" id="UP000679722">
    <property type="component" value="Unassembled WGS sequence"/>
</dbReference>
<dbReference type="EMBL" id="JAGSSV010000007">
    <property type="protein sequence ID" value="MBR7888837.1"/>
    <property type="molecule type" value="Genomic_DNA"/>
</dbReference>